<protein>
    <submittedName>
        <fullName evidence="1">Uncharacterized protein</fullName>
    </submittedName>
</protein>
<dbReference type="HOGENOM" id="CLU_1582859_0_0_2"/>
<dbReference type="EnsemblBacteria" id="AAV44288">
    <property type="protein sequence ID" value="AAV44288"/>
    <property type="gene ID" value="pNG1032"/>
</dbReference>
<reference evidence="2 4" key="2">
    <citation type="submission" date="2019-04" db="EMBL/GenBank/DDBJ databases">
        <title>Methylomes of two halophilic Archaea, Haloarcula marismortui and Haloferax mediterranei.</title>
        <authorList>
            <person name="DasSarma S."/>
            <person name="DasSarma P."/>
            <person name="DasSarma S."/>
            <person name="Fomenkov A."/>
            <person name="Vincze T."/>
            <person name="Anton B.P."/>
            <person name="Roberts R.J."/>
        </authorList>
    </citation>
    <scope>NUCLEOTIDE SEQUENCE [LARGE SCALE GENOMIC DNA]</scope>
    <source>
        <strain evidence="2 4">ATCC 43049</strain>
        <plasmid evidence="2">pHMA33</plasmid>
        <plasmid evidence="4">phma33</plasmid>
    </source>
</reference>
<evidence type="ECO:0000313" key="4">
    <source>
        <dbReference type="Proteomes" id="UP000298722"/>
    </source>
</evidence>
<evidence type="ECO:0000313" key="2">
    <source>
        <dbReference type="EMBL" id="QCP89400.1"/>
    </source>
</evidence>
<dbReference type="EMBL" id="AY596290">
    <property type="protein sequence ID" value="AAV44288.1"/>
    <property type="molecule type" value="Genomic_DNA"/>
</dbReference>
<dbReference type="EMBL" id="CP039133">
    <property type="protein sequence ID" value="QCP89400.1"/>
    <property type="molecule type" value="Genomic_DNA"/>
</dbReference>
<evidence type="ECO:0000313" key="1">
    <source>
        <dbReference type="EMBL" id="AAV44288.1"/>
    </source>
</evidence>
<evidence type="ECO:0000313" key="3">
    <source>
        <dbReference type="Proteomes" id="UP000001169"/>
    </source>
</evidence>
<reference evidence="1 3" key="1">
    <citation type="journal article" date="2004" name="Genome Res.">
        <title>Genome sequence of Haloarcula marismortui: a halophilic archaeon from the Dead Sea.</title>
        <authorList>
            <person name="Baliga N.S."/>
            <person name="Bonneau R."/>
            <person name="Facciotti M.T."/>
            <person name="Pan M."/>
            <person name="Glusman G."/>
            <person name="Deutsch E.W."/>
            <person name="Shannon P."/>
            <person name="Chiu Y."/>
            <person name="Weng R.S."/>
            <person name="Gan R.R."/>
            <person name="Hung P."/>
            <person name="Date S.V."/>
            <person name="Marcotte E."/>
            <person name="Hood L."/>
            <person name="Ng W.V."/>
        </authorList>
    </citation>
    <scope>NUCLEOTIDE SEQUENCE [LARGE SCALE GENOMIC DNA]</scope>
    <source>
        <strain evidence="1">ATCC 43049</strain>
        <strain evidence="3">ATCC 43049 / DSM 3752 / JCM 8966 / VKM B-1809</strain>
        <plasmid evidence="3">Plasmid pNG100</plasmid>
        <plasmid evidence="1">pNG100</plasmid>
    </source>
</reference>
<dbReference type="KEGG" id="hma:pNG1032"/>
<proteinExistence type="predicted"/>
<dbReference type="AlphaFoldDB" id="Q5V884"/>
<dbReference type="GeneID" id="40150536"/>
<geneLocation type="plasmid" evidence="4">
    <name>phma33</name>
</geneLocation>
<dbReference type="PATRIC" id="fig|272569.17.peg.31"/>
<dbReference type="Proteomes" id="UP000001169">
    <property type="component" value="Plasmid pNG100"/>
</dbReference>
<geneLocation type="plasmid" evidence="1 3">
    <name>pNG100</name>
</geneLocation>
<keyword evidence="3" id="KW-1185">Reference proteome</keyword>
<gene>
    <name evidence="1" type="ordered locus">pNG1032</name>
    <name evidence="2" type="ORF">E6P14_00235</name>
</gene>
<dbReference type="RefSeq" id="WP_011222142.1">
    <property type="nucleotide sequence ID" value="NC_006389.1"/>
</dbReference>
<accession>Q5V884</accession>
<sequence>MAAILYQCPRCTRQMAEPETTDPRLCPCHRVVVGPDGDTERRFEAVGTVAETPNGWELLGNAAEILQQGFGVRYENGHRYRLKEGGLFQDFDTDDVPVPGEIHAVEATPHGPRYTVRPDTEWWSPEWDVDDDVPEDHVWHWEIVEVTERTRASARLADIQSEYGGGQP</sequence>
<geneLocation type="plasmid" evidence="2">
    <name>pHMA33</name>
</geneLocation>
<organism evidence="1 3">
    <name type="scientific">Haloarcula marismortui (strain ATCC 43049 / DSM 3752 / JCM 8966 / VKM B-1809)</name>
    <name type="common">Halobacterium marismortui</name>
    <dbReference type="NCBI Taxonomy" id="272569"/>
    <lineage>
        <taxon>Archaea</taxon>
        <taxon>Methanobacteriati</taxon>
        <taxon>Methanobacteriota</taxon>
        <taxon>Stenosarchaea group</taxon>
        <taxon>Halobacteria</taxon>
        <taxon>Halobacteriales</taxon>
        <taxon>Haloarculaceae</taxon>
        <taxon>Haloarcula</taxon>
    </lineage>
</organism>
<keyword evidence="1" id="KW-0614">Plasmid</keyword>
<dbReference type="Proteomes" id="UP000298722">
    <property type="component" value="Plasmid pHMA33"/>
</dbReference>
<name>Q5V884_HALMA</name>